<accession>A0A6L9QNK6</accession>
<dbReference type="RefSeq" id="WP_163061208.1">
    <property type="nucleotide sequence ID" value="NZ_JAAGLI010000864.1"/>
</dbReference>
<dbReference type="Pfam" id="PF00499">
    <property type="entry name" value="Oxidored_q3"/>
    <property type="match status" value="1"/>
</dbReference>
<dbReference type="GO" id="GO:0048038">
    <property type="term" value="F:quinone binding"/>
    <property type="evidence" value="ECO:0007669"/>
    <property type="project" value="UniProtKB-UniRule"/>
</dbReference>
<feature type="transmembrane region" description="Helical" evidence="1">
    <location>
        <begin position="111"/>
        <end position="133"/>
    </location>
</feature>
<dbReference type="GO" id="GO:0016491">
    <property type="term" value="F:oxidoreductase activity"/>
    <property type="evidence" value="ECO:0007669"/>
    <property type="project" value="UniProtKB-KW"/>
</dbReference>
<keyword evidence="1" id="KW-1133">Transmembrane helix</keyword>
<keyword evidence="1" id="KW-0472">Membrane</keyword>
<comment type="function">
    <text evidence="1">NDH-1 shuttles electrons from NADH, via FMN and iron-sulfur (Fe-S) centers, to quinones in the respiratory chain. Couples the redox reaction to proton translocation (for every two electrons transferred, four hydrogen ions are translocated across the cytoplasmic membrane), and thus conserves the redox energy in a proton gradient.</text>
</comment>
<dbReference type="Gene3D" id="1.20.120.1200">
    <property type="entry name" value="NADH-ubiquinone/plastoquinone oxidoreductase chain 6, subunit NuoJ"/>
    <property type="match status" value="1"/>
</dbReference>
<proteinExistence type="inferred from homology"/>
<comment type="catalytic activity">
    <reaction evidence="1">
        <text>a quinone + NADH + 5 H(+)(in) = a quinol + NAD(+) + 4 H(+)(out)</text>
        <dbReference type="Rhea" id="RHEA:57888"/>
        <dbReference type="ChEBI" id="CHEBI:15378"/>
        <dbReference type="ChEBI" id="CHEBI:24646"/>
        <dbReference type="ChEBI" id="CHEBI:57540"/>
        <dbReference type="ChEBI" id="CHEBI:57945"/>
        <dbReference type="ChEBI" id="CHEBI:132124"/>
    </reaction>
</comment>
<comment type="caution">
    <text evidence="3">The sequence shown here is derived from an EMBL/GenBank/DDBJ whole genome shotgun (WGS) entry which is preliminary data.</text>
</comment>
<comment type="similarity">
    <text evidence="1">Belongs to the complex I subunit 6 family.</text>
</comment>
<reference evidence="3 4" key="1">
    <citation type="submission" date="2020-01" db="EMBL/GenBank/DDBJ databases">
        <title>Insect and environment-associated Actinomycetes.</title>
        <authorList>
            <person name="Currrie C."/>
            <person name="Chevrette M."/>
            <person name="Carlson C."/>
            <person name="Stubbendieck R."/>
            <person name="Wendt-Pienkowski E."/>
        </authorList>
    </citation>
    <scope>NUCLEOTIDE SEQUENCE [LARGE SCALE GENOMIC DNA]</scope>
    <source>
        <strain evidence="3 4">SID10258</strain>
    </source>
</reference>
<keyword evidence="1" id="KW-0520">NAD</keyword>
<dbReference type="NCBIfam" id="NF005165">
    <property type="entry name" value="PRK06638.1-5"/>
    <property type="match status" value="1"/>
</dbReference>
<evidence type="ECO:0000256" key="2">
    <source>
        <dbReference type="SAM" id="MobiDB-lite"/>
    </source>
</evidence>
<feature type="compositionally biased region" description="Basic and acidic residues" evidence="2">
    <location>
        <begin position="185"/>
        <end position="197"/>
    </location>
</feature>
<feature type="region of interest" description="Disordered" evidence="2">
    <location>
        <begin position="269"/>
        <end position="305"/>
    </location>
</feature>
<comment type="subcellular location">
    <subcellularLocation>
        <location evidence="1">Cell membrane</location>
        <topology evidence="1">Multi-pass membrane protein</topology>
    </subcellularLocation>
</comment>
<dbReference type="EMBL" id="JAAGLI010000864">
    <property type="protein sequence ID" value="NEA27047.1"/>
    <property type="molecule type" value="Genomic_DNA"/>
</dbReference>
<feature type="transmembrane region" description="Helical" evidence="1">
    <location>
        <begin position="23"/>
        <end position="42"/>
    </location>
</feature>
<dbReference type="GO" id="GO:0008137">
    <property type="term" value="F:NADH dehydrogenase (ubiquinone) activity"/>
    <property type="evidence" value="ECO:0007669"/>
    <property type="project" value="UniProtKB-UniRule"/>
</dbReference>
<dbReference type="PANTHER" id="PTHR33269:SF19">
    <property type="entry name" value="NADH-QUINONE OXIDOREDUCTASE SUBUNIT J"/>
    <property type="match status" value="1"/>
</dbReference>
<dbReference type="GO" id="GO:0005886">
    <property type="term" value="C:plasma membrane"/>
    <property type="evidence" value="ECO:0007669"/>
    <property type="project" value="UniProtKB-SubCell"/>
</dbReference>
<keyword evidence="1" id="KW-0812">Transmembrane</keyword>
<keyword evidence="1" id="KW-0874">Quinone</keyword>
<feature type="transmembrane region" description="Helical" evidence="1">
    <location>
        <begin position="72"/>
        <end position="99"/>
    </location>
</feature>
<feature type="region of interest" description="Disordered" evidence="2">
    <location>
        <begin position="185"/>
        <end position="213"/>
    </location>
</feature>
<evidence type="ECO:0000313" key="3">
    <source>
        <dbReference type="EMBL" id="NEA27047.1"/>
    </source>
</evidence>
<keyword evidence="3" id="KW-0560">Oxidoreductase</keyword>
<keyword evidence="1" id="KW-1003">Cell membrane</keyword>
<dbReference type="InterPro" id="IPR001457">
    <property type="entry name" value="NADH_UbQ/plastoQ_OxRdtase_su6"/>
</dbReference>
<dbReference type="AlphaFoldDB" id="A0A6L9QNK6"/>
<name>A0A6L9QNK6_9ACTN</name>
<evidence type="ECO:0000313" key="4">
    <source>
        <dbReference type="Proteomes" id="UP000475532"/>
    </source>
</evidence>
<sequence>MSTAVLAAPLAQQVADKQSGEPFFFWLLAVVSVLAALGMIFVRKAVHSALLLATVMLSLAALYAIQNAPFLAFVQVIVYTGAVLMLFLFVLMLVGVSSTDSLVETIRGQRFWGVIAAIGFIALLTAGLGNAALGDSAGLTQANAEGNVVGLARLLFSKYVFAFEATSALLITAALGAMVLAHRERTEPKPTQKDLSKGRFLSGDHPGPLPGPGTYARHNAVDMPALLPDGTPSELSVNPVIAARTDTAERHADLYGGTQEDAMERDVAAVKAATDEAEEADAESRSVKSGTAATGGGASEGEAGQ</sequence>
<dbReference type="EC" id="7.1.1.-" evidence="1"/>
<organism evidence="3 4">
    <name type="scientific">Actinomadura bangladeshensis</name>
    <dbReference type="NCBI Taxonomy" id="453573"/>
    <lineage>
        <taxon>Bacteria</taxon>
        <taxon>Bacillati</taxon>
        <taxon>Actinomycetota</taxon>
        <taxon>Actinomycetes</taxon>
        <taxon>Streptosporangiales</taxon>
        <taxon>Thermomonosporaceae</taxon>
        <taxon>Actinomadura</taxon>
    </lineage>
</organism>
<gene>
    <name evidence="3" type="ORF">G3I70_31785</name>
</gene>
<feature type="compositionally biased region" description="Gly residues" evidence="2">
    <location>
        <begin position="293"/>
        <end position="305"/>
    </location>
</feature>
<dbReference type="InterPro" id="IPR042106">
    <property type="entry name" value="Nuo/plastoQ_OxRdtase_6_NuoJ"/>
</dbReference>
<feature type="transmembrane region" description="Helical" evidence="1">
    <location>
        <begin position="49"/>
        <end position="66"/>
    </location>
</feature>
<dbReference type="PANTHER" id="PTHR33269">
    <property type="entry name" value="NADH-UBIQUINONE OXIDOREDUCTASE CHAIN 6"/>
    <property type="match status" value="1"/>
</dbReference>
<dbReference type="Proteomes" id="UP000475532">
    <property type="component" value="Unassembled WGS sequence"/>
</dbReference>
<feature type="transmembrane region" description="Helical" evidence="1">
    <location>
        <begin position="159"/>
        <end position="181"/>
    </location>
</feature>
<evidence type="ECO:0000256" key="1">
    <source>
        <dbReference type="RuleBase" id="RU004429"/>
    </source>
</evidence>
<protein>
    <recommendedName>
        <fullName evidence="1">NADH-quinone oxidoreductase subunit J</fullName>
        <ecNumber evidence="1">7.1.1.-</ecNumber>
    </recommendedName>
</protein>